<dbReference type="GO" id="GO:0022625">
    <property type="term" value="C:cytosolic large ribosomal subunit"/>
    <property type="evidence" value="ECO:0007669"/>
    <property type="project" value="UniProtKB-UniRule"/>
</dbReference>
<evidence type="ECO:0000313" key="13">
    <source>
        <dbReference type="Proteomes" id="UP000270112"/>
    </source>
</evidence>
<comment type="subunit">
    <text evidence="6">Part of the 50S ribosomal subunit.</text>
</comment>
<dbReference type="EMBL" id="PPTT01000025">
    <property type="protein sequence ID" value="RDB67502.1"/>
    <property type="molecule type" value="Genomic_DNA"/>
</dbReference>
<evidence type="ECO:0000256" key="1">
    <source>
        <dbReference type="ARBA" id="ARBA00009356"/>
    </source>
</evidence>
<keyword evidence="2 6" id="KW-0699">rRNA-binding</keyword>
<dbReference type="InterPro" id="IPR020040">
    <property type="entry name" value="Ribosomal_uL6_a/b-dom"/>
</dbReference>
<evidence type="ECO:0000256" key="8">
    <source>
        <dbReference type="RuleBase" id="RU003870"/>
    </source>
</evidence>
<dbReference type="Proteomes" id="UP000253817">
    <property type="component" value="Unassembled WGS sequence"/>
</dbReference>
<keyword evidence="12" id="KW-1185">Reference proteome</keyword>
<dbReference type="AlphaFoldDB" id="A0A3N0IUT7"/>
<evidence type="ECO:0000256" key="5">
    <source>
        <dbReference type="ARBA" id="ARBA00023274"/>
    </source>
</evidence>
<proteinExistence type="inferred from homology"/>
<reference evidence="10 12" key="1">
    <citation type="journal article" date="2018" name="Elife">
        <title>Discovery and characterization of a prevalent human gut bacterial enzyme sufficient for the inactivation of a family of plant toxins.</title>
        <authorList>
            <person name="Koppel N."/>
            <person name="Bisanz J.E."/>
            <person name="Pandelia M.E."/>
            <person name="Turnbaugh P.J."/>
            <person name="Balskus E.P."/>
        </authorList>
    </citation>
    <scope>NUCLEOTIDE SEQUENCE [LARGE SCALE GENOMIC DNA]</scope>
    <source>
        <strain evidence="10 12">DSM 16107</strain>
    </source>
</reference>
<dbReference type="Pfam" id="PF00347">
    <property type="entry name" value="Ribosomal_L6"/>
    <property type="match status" value="2"/>
</dbReference>
<evidence type="ECO:0000256" key="7">
    <source>
        <dbReference type="RuleBase" id="RU003869"/>
    </source>
</evidence>
<evidence type="ECO:0000256" key="6">
    <source>
        <dbReference type="HAMAP-Rule" id="MF_01365"/>
    </source>
</evidence>
<dbReference type="HAMAP" id="MF_01365_B">
    <property type="entry name" value="Ribosomal_uL6_B"/>
    <property type="match status" value="1"/>
</dbReference>
<dbReference type="GO" id="GO:0002181">
    <property type="term" value="P:cytoplasmic translation"/>
    <property type="evidence" value="ECO:0007669"/>
    <property type="project" value="TreeGrafter"/>
</dbReference>
<dbReference type="RefSeq" id="WP_114547159.1">
    <property type="nucleotide sequence ID" value="NZ_CALJMG010000020.1"/>
</dbReference>
<dbReference type="NCBIfam" id="TIGR03654">
    <property type="entry name" value="L6_bact"/>
    <property type="match status" value="1"/>
</dbReference>
<dbReference type="EMBL" id="QICC01000066">
    <property type="protein sequence ID" value="RNM40738.1"/>
    <property type="molecule type" value="Genomic_DNA"/>
</dbReference>
<dbReference type="SUPFAM" id="SSF56053">
    <property type="entry name" value="Ribosomal protein L6"/>
    <property type="match status" value="2"/>
</dbReference>
<accession>A0A3N0IUT7</accession>
<dbReference type="FunFam" id="3.90.930.12:FF:000001">
    <property type="entry name" value="50S ribosomal protein L6"/>
    <property type="match status" value="1"/>
</dbReference>
<dbReference type="GO" id="GO:0019843">
    <property type="term" value="F:rRNA binding"/>
    <property type="evidence" value="ECO:0007669"/>
    <property type="project" value="UniProtKB-UniRule"/>
</dbReference>
<name>A0A3N0IUT7_9ACTN</name>
<dbReference type="Gene3D" id="3.90.930.12">
    <property type="entry name" value="Ribosomal protein L6, alpha-beta domain"/>
    <property type="match status" value="2"/>
</dbReference>
<evidence type="ECO:0000313" key="12">
    <source>
        <dbReference type="Proteomes" id="UP000253817"/>
    </source>
</evidence>
<gene>
    <name evidence="6" type="primary">rplF</name>
    <name evidence="10" type="ORF">C1876_13040</name>
    <name evidence="11" type="ORF">DMP09_13015</name>
</gene>
<dbReference type="OrthoDB" id="9805007at2"/>
<comment type="caution">
    <text evidence="11">The sequence shown here is derived from an EMBL/GenBank/DDBJ whole genome shotgun (WGS) entry which is preliminary data.</text>
</comment>
<dbReference type="PANTHER" id="PTHR11655:SF14">
    <property type="entry name" value="LARGE RIBOSOMAL SUBUNIT PROTEIN UL6M"/>
    <property type="match status" value="1"/>
</dbReference>
<dbReference type="FunFam" id="3.90.930.12:FF:000002">
    <property type="entry name" value="50S ribosomal protein L6"/>
    <property type="match status" value="1"/>
</dbReference>
<evidence type="ECO:0000256" key="4">
    <source>
        <dbReference type="ARBA" id="ARBA00022980"/>
    </source>
</evidence>
<feature type="domain" description="Large ribosomal subunit protein uL6 alpha-beta" evidence="9">
    <location>
        <begin position="90"/>
        <end position="164"/>
    </location>
</feature>
<reference evidence="13" key="2">
    <citation type="submission" date="2018-05" db="EMBL/GenBank/DDBJ databases">
        <title>Genome Sequencing of selected type strains of the family Eggerthellaceae.</title>
        <authorList>
            <person name="Danylec N."/>
            <person name="Stoll D.A."/>
            <person name="Doetsch A."/>
            <person name="Huch M."/>
        </authorList>
    </citation>
    <scope>NUCLEOTIDE SEQUENCE [LARGE SCALE GENOMIC DNA]</scope>
    <source>
        <strain evidence="13">DSM 16107</strain>
    </source>
</reference>
<dbReference type="Proteomes" id="UP000270112">
    <property type="component" value="Unassembled WGS sequence"/>
</dbReference>
<dbReference type="InterPro" id="IPR019906">
    <property type="entry name" value="Ribosomal_uL6_bac-type"/>
</dbReference>
<dbReference type="InterPro" id="IPR000702">
    <property type="entry name" value="Ribosomal_uL6-like"/>
</dbReference>
<reference evidence="11" key="3">
    <citation type="journal article" date="2019" name="Microbiol. Resour. Announc.">
        <title>Draft Genome Sequences of Type Strains of Gordonibacter faecihominis, Paraeggerthella hongkongensis, Parvibacter caecicola,Slackia equolifaciens, Slackia faecicanis, and Slackia isoflavoniconvertens.</title>
        <authorList>
            <person name="Danylec N."/>
            <person name="Stoll D.A."/>
            <person name="Dotsch A."/>
            <person name="Huch M."/>
        </authorList>
    </citation>
    <scope>NUCLEOTIDE SEQUENCE</scope>
    <source>
        <strain evidence="11">DSM 16107</strain>
    </source>
</reference>
<organism evidence="11 13">
    <name type="scientific">Eggerthella sinensis</name>
    <dbReference type="NCBI Taxonomy" id="242230"/>
    <lineage>
        <taxon>Bacteria</taxon>
        <taxon>Bacillati</taxon>
        <taxon>Actinomycetota</taxon>
        <taxon>Coriobacteriia</taxon>
        <taxon>Eggerthellales</taxon>
        <taxon>Eggerthellaceae</taxon>
        <taxon>Eggerthella</taxon>
    </lineage>
</organism>
<sequence length="180" mass="19562">MSRIGKQPITVPAGVDVTIDGNTVTAKGPKGELTRSFPAIMTIKREGEDILVERPDDSREAKAFHGLVRTLIANMVEGVSNGFSKKLQLVGVGYRAALKGKDLELQLGFSHPVSIEAPENITFEVPSQTEIIVSGPSKEQVGQVAANIRKWRKPEPYKGKGIRYEGELVRRKLGKAAKGD</sequence>
<dbReference type="PRINTS" id="PR00059">
    <property type="entry name" value="RIBOSOMALL6"/>
</dbReference>
<evidence type="ECO:0000313" key="10">
    <source>
        <dbReference type="EMBL" id="RDB67502.1"/>
    </source>
</evidence>
<feature type="domain" description="Large ribosomal subunit protein uL6 alpha-beta" evidence="9">
    <location>
        <begin position="11"/>
        <end position="82"/>
    </location>
</feature>
<dbReference type="PROSITE" id="PS00525">
    <property type="entry name" value="RIBOSOMAL_L6_1"/>
    <property type="match status" value="1"/>
</dbReference>
<dbReference type="InterPro" id="IPR002358">
    <property type="entry name" value="Ribosomal_uL6_CS"/>
</dbReference>
<dbReference type="PIRSF" id="PIRSF002162">
    <property type="entry name" value="Ribosomal_L6"/>
    <property type="match status" value="1"/>
</dbReference>
<dbReference type="InterPro" id="IPR036789">
    <property type="entry name" value="Ribosomal_uL6-like_a/b-dom_sf"/>
</dbReference>
<evidence type="ECO:0000256" key="3">
    <source>
        <dbReference type="ARBA" id="ARBA00022884"/>
    </source>
</evidence>
<keyword evidence="4 6" id="KW-0689">Ribosomal protein</keyword>
<comment type="function">
    <text evidence="6 8">This protein binds to the 23S rRNA, and is important in its secondary structure. It is located near the subunit interface in the base of the L7/L12 stalk, and near the tRNA binding site of the peptidyltransferase center.</text>
</comment>
<evidence type="ECO:0000313" key="11">
    <source>
        <dbReference type="EMBL" id="RNM40738.1"/>
    </source>
</evidence>
<protein>
    <recommendedName>
        <fullName evidence="6">Large ribosomal subunit protein uL6</fullName>
    </recommendedName>
</protein>
<evidence type="ECO:0000259" key="9">
    <source>
        <dbReference type="Pfam" id="PF00347"/>
    </source>
</evidence>
<dbReference type="PANTHER" id="PTHR11655">
    <property type="entry name" value="60S/50S RIBOSOMAL PROTEIN L6/L9"/>
    <property type="match status" value="1"/>
</dbReference>
<keyword evidence="5 6" id="KW-0687">Ribonucleoprotein</keyword>
<dbReference type="GO" id="GO:0003735">
    <property type="term" value="F:structural constituent of ribosome"/>
    <property type="evidence" value="ECO:0007669"/>
    <property type="project" value="UniProtKB-UniRule"/>
</dbReference>
<keyword evidence="3 6" id="KW-0694">RNA-binding</keyword>
<comment type="similarity">
    <text evidence="1 6 7">Belongs to the universal ribosomal protein uL6 family.</text>
</comment>
<evidence type="ECO:0000256" key="2">
    <source>
        <dbReference type="ARBA" id="ARBA00022730"/>
    </source>
</evidence>